<dbReference type="OrthoDB" id="5918814at2"/>
<evidence type="ECO:0000313" key="2">
    <source>
        <dbReference type="EMBL" id="OAN11224.1"/>
    </source>
</evidence>
<feature type="signal peptide" evidence="1">
    <location>
        <begin position="1"/>
        <end position="24"/>
    </location>
</feature>
<dbReference type="SUPFAM" id="SSF56925">
    <property type="entry name" value="OMPA-like"/>
    <property type="match status" value="1"/>
</dbReference>
<dbReference type="InterPro" id="IPR011250">
    <property type="entry name" value="OMP/PagP_B-barrel"/>
</dbReference>
<sequence>MRASFLLLTLLYSIALMLLSNVQAATKEGWELSLGLGASYSLDQDITLQLKDQPDITLNGNRESKPFSSPLYYGARVSYWWDDQAIELEGIHHKVYVDDALPTQVEKFEVTDGYNLFYTNYAVNWRGSLILRAGIGGVIAHPDVIIEGDRTFGGYQFAGLSGQVGVEKEFSLTKHWLLSLEGKVSISEADININQGSADVPDTAFHLLGHLKYHFD</sequence>
<dbReference type="EMBL" id="LVHF01000033">
    <property type="protein sequence ID" value="OAN11224.1"/>
    <property type="molecule type" value="Genomic_DNA"/>
</dbReference>
<reference evidence="2 3" key="1">
    <citation type="submission" date="2016-03" db="EMBL/GenBank/DDBJ databases">
        <title>Photobacterium proteolyticum sp. nov. a protease producing bacterium isolated from ocean sediments of Laizhou Bay.</title>
        <authorList>
            <person name="Li Y."/>
        </authorList>
    </citation>
    <scope>NUCLEOTIDE SEQUENCE [LARGE SCALE GENOMIC DNA]</scope>
    <source>
        <strain evidence="2 3">R-40508</strain>
    </source>
</reference>
<organism evidence="2 3">
    <name type="scientific">Photobacterium jeanii</name>
    <dbReference type="NCBI Taxonomy" id="858640"/>
    <lineage>
        <taxon>Bacteria</taxon>
        <taxon>Pseudomonadati</taxon>
        <taxon>Pseudomonadota</taxon>
        <taxon>Gammaproteobacteria</taxon>
        <taxon>Vibrionales</taxon>
        <taxon>Vibrionaceae</taxon>
        <taxon>Photobacterium</taxon>
    </lineage>
</organism>
<dbReference type="STRING" id="858640.A3K86_19900"/>
<gene>
    <name evidence="2" type="ORF">A3K86_19900</name>
</gene>
<comment type="caution">
    <text evidence="2">The sequence shown here is derived from an EMBL/GenBank/DDBJ whole genome shotgun (WGS) entry which is preliminary data.</text>
</comment>
<proteinExistence type="predicted"/>
<evidence type="ECO:0008006" key="4">
    <source>
        <dbReference type="Google" id="ProtNLM"/>
    </source>
</evidence>
<feature type="chain" id="PRO_5008089966" description="Outer membrane protein beta-barrel domain-containing protein" evidence="1">
    <location>
        <begin position="25"/>
        <end position="216"/>
    </location>
</feature>
<keyword evidence="3" id="KW-1185">Reference proteome</keyword>
<dbReference type="RefSeq" id="WP_068335598.1">
    <property type="nucleotide sequence ID" value="NZ_LVHF01000033.1"/>
</dbReference>
<name>A0A178K3C1_9GAMM</name>
<evidence type="ECO:0000256" key="1">
    <source>
        <dbReference type="SAM" id="SignalP"/>
    </source>
</evidence>
<keyword evidence="1" id="KW-0732">Signal</keyword>
<dbReference type="AlphaFoldDB" id="A0A178K3C1"/>
<accession>A0A178K3C1</accession>
<dbReference type="Proteomes" id="UP000078503">
    <property type="component" value="Unassembled WGS sequence"/>
</dbReference>
<protein>
    <recommendedName>
        <fullName evidence="4">Outer membrane protein beta-barrel domain-containing protein</fullName>
    </recommendedName>
</protein>
<evidence type="ECO:0000313" key="3">
    <source>
        <dbReference type="Proteomes" id="UP000078503"/>
    </source>
</evidence>